<organism evidence="2 3">
    <name type="scientific">Coffea arabica</name>
    <name type="common">Arabian coffee</name>
    <dbReference type="NCBI Taxonomy" id="13443"/>
    <lineage>
        <taxon>Eukaryota</taxon>
        <taxon>Viridiplantae</taxon>
        <taxon>Streptophyta</taxon>
        <taxon>Embryophyta</taxon>
        <taxon>Tracheophyta</taxon>
        <taxon>Spermatophyta</taxon>
        <taxon>Magnoliopsida</taxon>
        <taxon>eudicotyledons</taxon>
        <taxon>Gunneridae</taxon>
        <taxon>Pentapetalae</taxon>
        <taxon>asterids</taxon>
        <taxon>lamiids</taxon>
        <taxon>Gentianales</taxon>
        <taxon>Rubiaceae</taxon>
        <taxon>Ixoroideae</taxon>
        <taxon>Gardenieae complex</taxon>
        <taxon>Bertiereae - Coffeeae clade</taxon>
        <taxon>Coffeeae</taxon>
        <taxon>Coffea</taxon>
    </lineage>
</organism>
<dbReference type="PANTHER" id="PTHR34660">
    <property type="entry name" value="MYB-LIKE PROTEIN X"/>
    <property type="match status" value="1"/>
</dbReference>
<feature type="compositionally biased region" description="Pro residues" evidence="1">
    <location>
        <begin position="1"/>
        <end position="11"/>
    </location>
</feature>
<evidence type="ECO:0008006" key="5">
    <source>
        <dbReference type="Google" id="ProtNLM"/>
    </source>
</evidence>
<protein>
    <recommendedName>
        <fullName evidence="5">Myb-like protein X</fullName>
    </recommendedName>
</protein>
<evidence type="ECO:0000313" key="4">
    <source>
        <dbReference type="RefSeq" id="XP_071938276.1"/>
    </source>
</evidence>
<feature type="compositionally biased region" description="Basic and acidic residues" evidence="1">
    <location>
        <begin position="200"/>
        <end position="218"/>
    </location>
</feature>
<dbReference type="PANTHER" id="PTHR34660:SF3">
    <property type="entry name" value="RRM DOMAIN-CONTAINING PROTEIN"/>
    <property type="match status" value="1"/>
</dbReference>
<name>A0A6P6WN58_COFAR</name>
<feature type="compositionally biased region" description="Basic and acidic residues" evidence="1">
    <location>
        <begin position="235"/>
        <end position="290"/>
    </location>
</feature>
<feature type="compositionally biased region" description="Basic and acidic residues" evidence="1">
    <location>
        <begin position="297"/>
        <end position="315"/>
    </location>
</feature>
<evidence type="ECO:0000313" key="3">
    <source>
        <dbReference type="RefSeq" id="XP_027116878.2"/>
    </source>
</evidence>
<evidence type="ECO:0000256" key="1">
    <source>
        <dbReference type="SAM" id="MobiDB-lite"/>
    </source>
</evidence>
<dbReference type="OrthoDB" id="1913135at2759"/>
<keyword evidence="2" id="KW-1185">Reference proteome</keyword>
<gene>
    <name evidence="3 4" type="primary">LOC113734500</name>
</gene>
<reference evidence="2" key="1">
    <citation type="journal article" date="2025" name="Foods">
        <title>Unveiling the Microbial Signatures of Arabica Coffee Cherries: Insights into Ripeness Specific Diversity, Functional Traits, and Implications for Quality and Safety.</title>
        <authorList>
            <consortium name="RefSeq"/>
            <person name="Tenea G.N."/>
            <person name="Cifuentes V."/>
            <person name="Reyes P."/>
            <person name="Cevallos-Vallejos M."/>
        </authorList>
    </citation>
    <scope>NUCLEOTIDE SEQUENCE [LARGE SCALE GENOMIC DNA]</scope>
</reference>
<feature type="region of interest" description="Disordered" evidence="1">
    <location>
        <begin position="1"/>
        <end position="119"/>
    </location>
</feature>
<dbReference type="RefSeq" id="XP_027116878.2">
    <property type="nucleotide sequence ID" value="XM_027261077.2"/>
</dbReference>
<accession>A0A6P6WN58</accession>
<dbReference type="GeneID" id="113734500"/>
<evidence type="ECO:0000313" key="2">
    <source>
        <dbReference type="Proteomes" id="UP001652660"/>
    </source>
</evidence>
<feature type="compositionally biased region" description="Basic and acidic residues" evidence="1">
    <location>
        <begin position="37"/>
        <end position="72"/>
    </location>
</feature>
<feature type="compositionally biased region" description="Low complexity" evidence="1">
    <location>
        <begin position="323"/>
        <end position="333"/>
    </location>
</feature>
<feature type="region of interest" description="Disordered" evidence="1">
    <location>
        <begin position="181"/>
        <end position="350"/>
    </location>
</feature>
<sequence length="513" mass="58020">MSRCFPFPPPGYEKKPRLEDSSVLKEEKQKEKRQKKEKKEKEKREGKEKKDKERSDGKHRDKKDKKEKNKERKDKHREKKKEKCKDKDKSSTSETSRVTGIPEAKGVEKLNAGDGKIDRYSAEEKNHPAQFHGHNGGRSVESNLVASRAEESELVPQLDKSIRVEQKSIGDELVEKFSGLDKKRDDEAHRFAARNPGNLAEEKGKSSDKQFDNKKMEGRGTFSGNSVVYNLSKTTEGKVEGIPKVVEKNDERRLGEKEKTKERGNDKRGDKHKDKDRDKKSHGKDKDKEKERKKKKEKDTIGHKKNDQDKAEDGRSGIIGVIDSRSSSLSSDLQKNANVEGNPKKRKDVGINGFLHDTEVRPHKLQRPTSHQVVENGRKLEACQIQSLLTSDRQPNAAILKVDEKEGRKNGIIESLPLPAKPKSSAAAADVDEITAVLRKPPHPDSKYLSKVLSVPKMDEWSEFDDQEWLFASQAPRNPKKGGSAVGEELQVWSKALHIESADAVALPYVIPY</sequence>
<proteinExistence type="predicted"/>
<dbReference type="RefSeq" id="XP_071938276.1">
    <property type="nucleotide sequence ID" value="XM_072082175.1"/>
</dbReference>
<dbReference type="Proteomes" id="UP001652660">
    <property type="component" value="Chromosome 3c"/>
</dbReference>
<feature type="compositionally biased region" description="Basic and acidic residues" evidence="1">
    <location>
        <begin position="12"/>
        <end position="30"/>
    </location>
</feature>
<reference evidence="3 4" key="2">
    <citation type="submission" date="2025-05" db="UniProtKB">
        <authorList>
            <consortium name="RefSeq"/>
        </authorList>
    </citation>
    <scope>IDENTIFICATION</scope>
    <source>
        <tissue evidence="3 4">Leaves</tissue>
    </source>
</reference>
<feature type="compositionally biased region" description="Polar residues" evidence="1">
    <location>
        <begin position="222"/>
        <end position="234"/>
    </location>
</feature>
<dbReference type="AlphaFoldDB" id="A0A6P6WN58"/>
<feature type="compositionally biased region" description="Basic and acidic residues" evidence="1">
    <location>
        <begin position="181"/>
        <end position="190"/>
    </location>
</feature>
<feature type="compositionally biased region" description="Basic and acidic residues" evidence="1">
    <location>
        <begin position="81"/>
        <end position="91"/>
    </location>
</feature>